<feature type="binding site" evidence="6">
    <location>
        <begin position="146"/>
        <end position="147"/>
    </location>
    <ligand>
        <name>NAD(+)</name>
        <dbReference type="ChEBI" id="CHEBI:57540"/>
    </ligand>
</feature>
<dbReference type="GO" id="GO:0003951">
    <property type="term" value="F:NAD+ kinase activity"/>
    <property type="evidence" value="ECO:0007669"/>
    <property type="project" value="UniProtKB-UniRule"/>
</dbReference>
<keyword evidence="8" id="KW-1185">Reference proteome</keyword>
<dbReference type="PANTHER" id="PTHR20275:SF0">
    <property type="entry name" value="NAD KINASE"/>
    <property type="match status" value="1"/>
</dbReference>
<proteinExistence type="inferred from homology"/>
<evidence type="ECO:0000256" key="3">
    <source>
        <dbReference type="ARBA" id="ARBA00022857"/>
    </source>
</evidence>
<accession>A0A1H3BGP1</accession>
<evidence type="ECO:0000256" key="6">
    <source>
        <dbReference type="HAMAP-Rule" id="MF_00361"/>
    </source>
</evidence>
<dbReference type="InterPro" id="IPR002504">
    <property type="entry name" value="NADK"/>
</dbReference>
<dbReference type="GO" id="GO:0046872">
    <property type="term" value="F:metal ion binding"/>
    <property type="evidence" value="ECO:0007669"/>
    <property type="project" value="UniProtKB-UniRule"/>
</dbReference>
<dbReference type="Pfam" id="PF20143">
    <property type="entry name" value="NAD_kinase_C"/>
    <property type="match status" value="1"/>
</dbReference>
<name>A0A1H3BGP1_EUBBA</name>
<evidence type="ECO:0000256" key="4">
    <source>
        <dbReference type="ARBA" id="ARBA00023027"/>
    </source>
</evidence>
<evidence type="ECO:0000256" key="2">
    <source>
        <dbReference type="ARBA" id="ARBA00022777"/>
    </source>
</evidence>
<dbReference type="GO" id="GO:0005524">
    <property type="term" value="F:ATP binding"/>
    <property type="evidence" value="ECO:0007669"/>
    <property type="project" value="UniProtKB-KW"/>
</dbReference>
<keyword evidence="6" id="KW-0067">ATP-binding</keyword>
<reference evidence="8" key="1">
    <citation type="submission" date="2016-10" db="EMBL/GenBank/DDBJ databases">
        <authorList>
            <person name="Varghese N."/>
            <person name="Submissions S."/>
        </authorList>
    </citation>
    <scope>NUCLEOTIDE SEQUENCE [LARGE SCALE GENOMIC DNA]</scope>
    <source>
        <strain evidence="8">VPI 5359</strain>
    </source>
</reference>
<protein>
    <recommendedName>
        <fullName evidence="6">NAD kinase</fullName>
        <ecNumber evidence="6">2.7.1.23</ecNumber>
    </recommendedName>
    <alternativeName>
        <fullName evidence="6">ATP-dependent NAD kinase</fullName>
    </alternativeName>
</protein>
<dbReference type="HAMAP" id="MF_00361">
    <property type="entry name" value="NAD_kinase"/>
    <property type="match status" value="1"/>
</dbReference>
<dbReference type="SUPFAM" id="SSF111331">
    <property type="entry name" value="NAD kinase/diacylglycerol kinase-like"/>
    <property type="match status" value="1"/>
</dbReference>
<comment type="similarity">
    <text evidence="6">Belongs to the NAD kinase family.</text>
</comment>
<gene>
    <name evidence="6" type="primary">nadK</name>
    <name evidence="7" type="ORF">SAMN04488579_10257</name>
</gene>
<comment type="catalytic activity">
    <reaction evidence="5 6">
        <text>NAD(+) + ATP = ADP + NADP(+) + H(+)</text>
        <dbReference type="Rhea" id="RHEA:18629"/>
        <dbReference type="ChEBI" id="CHEBI:15378"/>
        <dbReference type="ChEBI" id="CHEBI:30616"/>
        <dbReference type="ChEBI" id="CHEBI:57540"/>
        <dbReference type="ChEBI" id="CHEBI:58349"/>
        <dbReference type="ChEBI" id="CHEBI:456216"/>
        <dbReference type="EC" id="2.7.1.23"/>
    </reaction>
</comment>
<dbReference type="EC" id="2.7.1.23" evidence="6"/>
<keyword evidence="6" id="KW-0547">Nucleotide-binding</keyword>
<dbReference type="AlphaFoldDB" id="A0A1H3BGP1"/>
<dbReference type="RefSeq" id="WP_242873473.1">
    <property type="nucleotide sequence ID" value="NZ_FNOU01000002.1"/>
</dbReference>
<dbReference type="Gene3D" id="2.60.200.30">
    <property type="entry name" value="Probable inorganic polyphosphate/atp-NAD kinase, domain 2"/>
    <property type="match status" value="1"/>
</dbReference>
<dbReference type="InterPro" id="IPR017437">
    <property type="entry name" value="ATP-NAD_kinase_PpnK-typ_C"/>
</dbReference>
<dbReference type="InterPro" id="IPR016064">
    <property type="entry name" value="NAD/diacylglycerol_kinase_sf"/>
</dbReference>
<dbReference type="GO" id="GO:0005737">
    <property type="term" value="C:cytoplasm"/>
    <property type="evidence" value="ECO:0007669"/>
    <property type="project" value="UniProtKB-SubCell"/>
</dbReference>
<comment type="cofactor">
    <cofactor evidence="6">
        <name>a divalent metal cation</name>
        <dbReference type="ChEBI" id="CHEBI:60240"/>
    </cofactor>
</comment>
<evidence type="ECO:0000256" key="1">
    <source>
        <dbReference type="ARBA" id="ARBA00022679"/>
    </source>
</evidence>
<dbReference type="Gene3D" id="3.40.50.10330">
    <property type="entry name" value="Probable inorganic polyphosphate/atp-NAD kinase, domain 1"/>
    <property type="match status" value="1"/>
</dbReference>
<dbReference type="Proteomes" id="UP000199652">
    <property type="component" value="Unassembled WGS sequence"/>
</dbReference>
<dbReference type="EMBL" id="FNOU01000002">
    <property type="protein sequence ID" value="SDX40544.1"/>
    <property type="molecule type" value="Genomic_DNA"/>
</dbReference>
<keyword evidence="4 6" id="KW-0520">NAD</keyword>
<feature type="binding site" evidence="6">
    <location>
        <position position="173"/>
    </location>
    <ligand>
        <name>NAD(+)</name>
        <dbReference type="ChEBI" id="CHEBI:57540"/>
    </ligand>
</feature>
<feature type="binding site" evidence="6">
    <location>
        <position position="245"/>
    </location>
    <ligand>
        <name>NAD(+)</name>
        <dbReference type="ChEBI" id="CHEBI:57540"/>
    </ligand>
</feature>
<feature type="active site" description="Proton acceptor" evidence="6">
    <location>
        <position position="72"/>
    </location>
</feature>
<organism evidence="7 8">
    <name type="scientific">Eubacterium barkeri</name>
    <name type="common">Clostridium barkeri</name>
    <dbReference type="NCBI Taxonomy" id="1528"/>
    <lineage>
        <taxon>Bacteria</taxon>
        <taxon>Bacillati</taxon>
        <taxon>Bacillota</taxon>
        <taxon>Clostridia</taxon>
        <taxon>Eubacteriales</taxon>
        <taxon>Eubacteriaceae</taxon>
        <taxon>Eubacterium</taxon>
    </lineage>
</organism>
<dbReference type="GO" id="GO:0019674">
    <property type="term" value="P:NAD+ metabolic process"/>
    <property type="evidence" value="ECO:0007669"/>
    <property type="project" value="InterPro"/>
</dbReference>
<sequence length="295" mass="32187">MAVMNEIGIYLNCDKRNSIEMATRCAAYLSAQNVKVVMLSKQLQETEIPGVTGYLKDEFFSKPQCIVTLGGDGTLLGAARHASTNGVPLCGINLGKLGFLTEGEAADLEPVLERLCAGQFTLEPRMMLQCRITFENGLVEEHVALNDVLVKNAGFRMMELRAFIDDEEVDAFRADGLIIASPTGSTAYSLAAGGPVVVPGTQVMLLNPICPHRLHDRAYVVSHKSIIRLEFNQSARDLVVCADGQISVPIGGRDRVEVTTAKRSANLIRISDIGFFDRLRRKLSNDSQVFTGAKR</sequence>
<comment type="function">
    <text evidence="6">Involved in the regulation of the intracellular balance of NAD and NADP, and is a key enzyme in the biosynthesis of NADP. Catalyzes specifically the phosphorylation on 2'-hydroxyl of the adenosine moiety of NAD to yield NADP.</text>
</comment>
<dbReference type="PANTHER" id="PTHR20275">
    <property type="entry name" value="NAD KINASE"/>
    <property type="match status" value="1"/>
</dbReference>
<feature type="binding site" evidence="6">
    <location>
        <position position="175"/>
    </location>
    <ligand>
        <name>NAD(+)</name>
        <dbReference type="ChEBI" id="CHEBI:57540"/>
    </ligand>
</feature>
<dbReference type="GO" id="GO:0006741">
    <property type="term" value="P:NADP+ biosynthetic process"/>
    <property type="evidence" value="ECO:0007669"/>
    <property type="project" value="UniProtKB-UniRule"/>
</dbReference>
<comment type="caution">
    <text evidence="6">Lacks conserved residue(s) required for the propagation of feature annotation.</text>
</comment>
<evidence type="ECO:0000313" key="8">
    <source>
        <dbReference type="Proteomes" id="UP000199652"/>
    </source>
</evidence>
<keyword evidence="6" id="KW-0963">Cytoplasm</keyword>
<feature type="binding site" evidence="6">
    <location>
        <begin position="72"/>
        <end position="73"/>
    </location>
    <ligand>
        <name>NAD(+)</name>
        <dbReference type="ChEBI" id="CHEBI:57540"/>
    </ligand>
</feature>
<keyword evidence="3 6" id="KW-0521">NADP</keyword>
<dbReference type="GO" id="GO:0051287">
    <property type="term" value="F:NAD binding"/>
    <property type="evidence" value="ECO:0007669"/>
    <property type="project" value="UniProtKB-ARBA"/>
</dbReference>
<keyword evidence="1 6" id="KW-0808">Transferase</keyword>
<comment type="subcellular location">
    <subcellularLocation>
        <location evidence="6">Cytoplasm</location>
    </subcellularLocation>
</comment>
<dbReference type="STRING" id="1528.SAMN04488579_10257"/>
<evidence type="ECO:0000313" key="7">
    <source>
        <dbReference type="EMBL" id="SDX40544.1"/>
    </source>
</evidence>
<keyword evidence="2 6" id="KW-0418">Kinase</keyword>
<dbReference type="InterPro" id="IPR017438">
    <property type="entry name" value="ATP-NAD_kinase_N"/>
</dbReference>
<evidence type="ECO:0000256" key="5">
    <source>
        <dbReference type="ARBA" id="ARBA00047925"/>
    </source>
</evidence>
<dbReference type="Pfam" id="PF01513">
    <property type="entry name" value="NAD_kinase"/>
    <property type="match status" value="1"/>
</dbReference>